<dbReference type="GO" id="GO:0005737">
    <property type="term" value="C:cytoplasm"/>
    <property type="evidence" value="ECO:0007669"/>
    <property type="project" value="TreeGrafter"/>
</dbReference>
<proteinExistence type="predicted"/>
<dbReference type="InterPro" id="IPR049943">
    <property type="entry name" value="Ser_HO-MeTrfase-like"/>
</dbReference>
<keyword evidence="5" id="KW-0489">Methyltransferase</keyword>
<keyword evidence="5" id="KW-0808">Transferase</keyword>
<evidence type="ECO:0000259" key="4">
    <source>
        <dbReference type="Pfam" id="PF00464"/>
    </source>
</evidence>
<dbReference type="GO" id="GO:0030170">
    <property type="term" value="F:pyridoxal phosphate binding"/>
    <property type="evidence" value="ECO:0007669"/>
    <property type="project" value="InterPro"/>
</dbReference>
<dbReference type="InterPro" id="IPR001085">
    <property type="entry name" value="Ser_HO-MeTrfase"/>
</dbReference>
<dbReference type="Pfam" id="PF00464">
    <property type="entry name" value="SHMT"/>
    <property type="match status" value="1"/>
</dbReference>
<dbReference type="EMBL" id="SMAJ01000005">
    <property type="protein sequence ID" value="TCT08672.1"/>
    <property type="molecule type" value="Genomic_DNA"/>
</dbReference>
<dbReference type="PANTHER" id="PTHR11680:SF35">
    <property type="entry name" value="SERINE HYDROXYMETHYLTRANSFERASE 1"/>
    <property type="match status" value="1"/>
</dbReference>
<accession>A0A4R3M6H8</accession>
<organism evidence="5 6">
    <name type="scientific">Paralcaligenes ureilyticus</name>
    <dbReference type="NCBI Taxonomy" id="627131"/>
    <lineage>
        <taxon>Bacteria</taxon>
        <taxon>Pseudomonadati</taxon>
        <taxon>Pseudomonadota</taxon>
        <taxon>Betaproteobacteria</taxon>
        <taxon>Burkholderiales</taxon>
        <taxon>Alcaligenaceae</taxon>
        <taxon>Paralcaligenes</taxon>
    </lineage>
</organism>
<dbReference type="PANTHER" id="PTHR11680">
    <property type="entry name" value="SERINE HYDROXYMETHYLTRANSFERASE"/>
    <property type="match status" value="1"/>
</dbReference>
<dbReference type="Proteomes" id="UP000295525">
    <property type="component" value="Unassembled WGS sequence"/>
</dbReference>
<feature type="modified residue" description="N6-(pyridoxal phosphate)lysine" evidence="3">
    <location>
        <position position="254"/>
    </location>
</feature>
<dbReference type="Gene3D" id="3.40.640.10">
    <property type="entry name" value="Type I PLP-dependent aspartate aminotransferase-like (Major domain)"/>
    <property type="match status" value="1"/>
</dbReference>
<dbReference type="OrthoDB" id="9019276at2"/>
<dbReference type="GO" id="GO:0032259">
    <property type="term" value="P:methylation"/>
    <property type="evidence" value="ECO:0007669"/>
    <property type="project" value="UniProtKB-KW"/>
</dbReference>
<comment type="cofactor">
    <cofactor evidence="1 3">
        <name>pyridoxal 5'-phosphate</name>
        <dbReference type="ChEBI" id="CHEBI:597326"/>
    </cofactor>
</comment>
<gene>
    <name evidence="5" type="ORF">EDC26_105225</name>
</gene>
<dbReference type="GO" id="GO:0008168">
    <property type="term" value="F:methyltransferase activity"/>
    <property type="evidence" value="ECO:0007669"/>
    <property type="project" value="UniProtKB-KW"/>
</dbReference>
<name>A0A4R3M6H8_9BURK</name>
<dbReference type="GO" id="GO:0035999">
    <property type="term" value="P:tetrahydrofolate interconversion"/>
    <property type="evidence" value="ECO:0007669"/>
    <property type="project" value="InterPro"/>
</dbReference>
<keyword evidence="2 3" id="KW-0663">Pyridoxal phosphate</keyword>
<dbReference type="Gene3D" id="3.90.1150.10">
    <property type="entry name" value="Aspartate Aminotransferase, domain 1"/>
    <property type="match status" value="1"/>
</dbReference>
<dbReference type="SUPFAM" id="SSF53383">
    <property type="entry name" value="PLP-dependent transferases"/>
    <property type="match status" value="1"/>
</dbReference>
<feature type="domain" description="Serine hydroxymethyltransferase-like" evidence="4">
    <location>
        <begin position="31"/>
        <end position="408"/>
    </location>
</feature>
<evidence type="ECO:0000256" key="2">
    <source>
        <dbReference type="ARBA" id="ARBA00022898"/>
    </source>
</evidence>
<sequence length="441" mass="47245">MSMLASRDWVPEKTEQFIQSISHRASTMPVDEVDQQISSLIKKNRKIHEQDCFNLNPATNVVNPKVEAVLAQGLGSRPSLGYPGDKYEMGLEAIEEIEVFAAELAAEIFNARYAEIRVGSGALANLYAFMATTKPGDAIIVPPPSIGGHVTHHPAGAAGLYGLQVHSAPVDSTRYTVDVDRLRADALRLRPKLITIGGSLNLFSHPIKEIRQIADEIGAIVLFDAAHMSGMIAGRAWQQPLQEGAHLMTMSTYKSLGGHAGGLIVTNDADIAKKIDAIAYPGLTANFDASKAAALAMALLDWKVYGQSYASMMAQTAKALAGALYKNDIPVFAADRGFTTSHQFAVEAAAYGGGQAAAKKLRQINVLTCGIGLPMAAVEGDVNGLRFGTPEAVRFGMQPEDMGPLAELISQGLKANSGLDALAKKVSQYRRNFTELHFIRT</sequence>
<protein>
    <submittedName>
        <fullName evidence="5">Glycine hydroxymethyltransferase</fullName>
    </submittedName>
</protein>
<evidence type="ECO:0000313" key="6">
    <source>
        <dbReference type="Proteomes" id="UP000295525"/>
    </source>
</evidence>
<dbReference type="InterPro" id="IPR015424">
    <property type="entry name" value="PyrdxlP-dep_Trfase"/>
</dbReference>
<comment type="caution">
    <text evidence="5">The sequence shown here is derived from an EMBL/GenBank/DDBJ whole genome shotgun (WGS) entry which is preliminary data.</text>
</comment>
<dbReference type="InterPro" id="IPR015421">
    <property type="entry name" value="PyrdxlP-dep_Trfase_major"/>
</dbReference>
<dbReference type="GO" id="GO:0004372">
    <property type="term" value="F:glycine hydroxymethyltransferase activity"/>
    <property type="evidence" value="ECO:0007669"/>
    <property type="project" value="InterPro"/>
</dbReference>
<evidence type="ECO:0000256" key="3">
    <source>
        <dbReference type="PIRSR" id="PIRSR000412-50"/>
    </source>
</evidence>
<keyword evidence="6" id="KW-1185">Reference proteome</keyword>
<dbReference type="AlphaFoldDB" id="A0A4R3M6H8"/>
<dbReference type="InterPro" id="IPR039429">
    <property type="entry name" value="SHMT-like_dom"/>
</dbReference>
<dbReference type="PIRSF" id="PIRSF000412">
    <property type="entry name" value="SHMT"/>
    <property type="match status" value="1"/>
</dbReference>
<evidence type="ECO:0000313" key="5">
    <source>
        <dbReference type="EMBL" id="TCT08672.1"/>
    </source>
</evidence>
<evidence type="ECO:0000256" key="1">
    <source>
        <dbReference type="ARBA" id="ARBA00001933"/>
    </source>
</evidence>
<reference evidence="5 6" key="1">
    <citation type="submission" date="2019-03" db="EMBL/GenBank/DDBJ databases">
        <title>Genomic Encyclopedia of Type Strains, Phase IV (KMG-IV): sequencing the most valuable type-strain genomes for metagenomic binning, comparative biology and taxonomic classification.</title>
        <authorList>
            <person name="Goeker M."/>
        </authorList>
    </citation>
    <scope>NUCLEOTIDE SEQUENCE [LARGE SCALE GENOMIC DNA]</scope>
    <source>
        <strain evidence="5 6">DSM 24591</strain>
    </source>
</reference>
<dbReference type="RefSeq" id="WP_132581854.1">
    <property type="nucleotide sequence ID" value="NZ_SMAJ01000005.1"/>
</dbReference>
<dbReference type="InterPro" id="IPR015422">
    <property type="entry name" value="PyrdxlP-dep_Trfase_small"/>
</dbReference>
<dbReference type="GO" id="GO:0019264">
    <property type="term" value="P:glycine biosynthetic process from serine"/>
    <property type="evidence" value="ECO:0007669"/>
    <property type="project" value="InterPro"/>
</dbReference>